<protein>
    <submittedName>
        <fullName evidence="2">Uncharacterized protein</fullName>
    </submittedName>
</protein>
<dbReference type="Proteomes" id="UP000499080">
    <property type="component" value="Unassembled WGS sequence"/>
</dbReference>
<dbReference type="AlphaFoldDB" id="A0A4Y2L4D1"/>
<organism evidence="2 4">
    <name type="scientific">Araneus ventricosus</name>
    <name type="common">Orbweaver spider</name>
    <name type="synonym">Epeira ventricosa</name>
    <dbReference type="NCBI Taxonomy" id="182803"/>
    <lineage>
        <taxon>Eukaryota</taxon>
        <taxon>Metazoa</taxon>
        <taxon>Ecdysozoa</taxon>
        <taxon>Arthropoda</taxon>
        <taxon>Chelicerata</taxon>
        <taxon>Arachnida</taxon>
        <taxon>Araneae</taxon>
        <taxon>Araneomorphae</taxon>
        <taxon>Entelegynae</taxon>
        <taxon>Araneoidea</taxon>
        <taxon>Araneidae</taxon>
        <taxon>Araneus</taxon>
    </lineage>
</organism>
<evidence type="ECO:0000313" key="4">
    <source>
        <dbReference type="Proteomes" id="UP000499080"/>
    </source>
</evidence>
<dbReference type="EMBL" id="BGPR01117149">
    <property type="protein sequence ID" value="GBN09110.1"/>
    <property type="molecule type" value="Genomic_DNA"/>
</dbReference>
<feature type="compositionally biased region" description="Basic and acidic residues" evidence="1">
    <location>
        <begin position="48"/>
        <end position="65"/>
    </location>
</feature>
<evidence type="ECO:0000313" key="2">
    <source>
        <dbReference type="EMBL" id="GBN09110.1"/>
    </source>
</evidence>
<name>A0A4Y2L4D1_ARAVE</name>
<proteinExistence type="predicted"/>
<gene>
    <name evidence="3" type="ORF">AVEN_132958_1</name>
    <name evidence="2" type="ORF">AVEN_5821_1</name>
</gene>
<sequence length="248" mass="27155">MRVQLLVQATRLDYPPRKRPLALAFSLTTMHYTYTDKAGDEDDAEADENPKSESRGEKSSKKSESAEISATHETVGSSTSSRVTVTKPQTTSRDITTEKKMSPNDKQVGDSKGRNCVVSPIEAENVTEVGHSGIFAQCSTYMSDTIPNVKADLLGEPEVPATTAQTSYDQETTTNPVLNGFSETNVCEESDEDGIEVDQFVAKESAKDEAEQLRTVKAEEVEVEPIKAEDVTEKAKQLRTVEIEAIQT</sequence>
<feature type="compositionally biased region" description="Low complexity" evidence="1">
    <location>
        <begin position="66"/>
        <end position="86"/>
    </location>
</feature>
<feature type="compositionally biased region" description="Basic and acidic residues" evidence="1">
    <location>
        <begin position="95"/>
        <end position="113"/>
    </location>
</feature>
<dbReference type="EMBL" id="BGPR01117164">
    <property type="protein sequence ID" value="GBN09160.1"/>
    <property type="molecule type" value="Genomic_DNA"/>
</dbReference>
<comment type="caution">
    <text evidence="2">The sequence shown here is derived from an EMBL/GenBank/DDBJ whole genome shotgun (WGS) entry which is preliminary data.</text>
</comment>
<accession>A0A4Y2L4D1</accession>
<keyword evidence="4" id="KW-1185">Reference proteome</keyword>
<feature type="region of interest" description="Disordered" evidence="1">
    <location>
        <begin position="36"/>
        <end position="113"/>
    </location>
</feature>
<evidence type="ECO:0000313" key="3">
    <source>
        <dbReference type="EMBL" id="GBN09160.1"/>
    </source>
</evidence>
<evidence type="ECO:0000256" key="1">
    <source>
        <dbReference type="SAM" id="MobiDB-lite"/>
    </source>
</evidence>
<reference evidence="2 4" key="1">
    <citation type="journal article" date="2019" name="Sci. Rep.">
        <title>Orb-weaving spider Araneus ventricosus genome elucidates the spidroin gene catalogue.</title>
        <authorList>
            <person name="Kono N."/>
            <person name="Nakamura H."/>
            <person name="Ohtoshi R."/>
            <person name="Moran D.A.P."/>
            <person name="Shinohara A."/>
            <person name="Yoshida Y."/>
            <person name="Fujiwara M."/>
            <person name="Mori M."/>
            <person name="Tomita M."/>
            <person name="Arakawa K."/>
        </authorList>
    </citation>
    <scope>NUCLEOTIDE SEQUENCE [LARGE SCALE GENOMIC DNA]</scope>
</reference>
<feature type="non-terminal residue" evidence="2">
    <location>
        <position position="248"/>
    </location>
</feature>